<dbReference type="Proteomes" id="UP000279275">
    <property type="component" value="Unassembled WGS sequence"/>
</dbReference>
<dbReference type="AlphaFoldDB" id="A0A3M2L3D7"/>
<evidence type="ECO:0000313" key="3">
    <source>
        <dbReference type="Proteomes" id="UP000279275"/>
    </source>
</evidence>
<reference evidence="2 3" key="1">
    <citation type="submission" date="2018-10" db="EMBL/GenBank/DDBJ databases">
        <title>Isolation from cow dung.</title>
        <authorList>
            <person name="Ling L."/>
        </authorList>
    </citation>
    <scope>NUCLEOTIDE SEQUENCE [LARGE SCALE GENOMIC DNA]</scope>
    <source>
        <strain evidence="2 3">NEAU-LL90</strain>
    </source>
</reference>
<dbReference type="EMBL" id="RFFH01000006">
    <property type="protein sequence ID" value="RMI31904.1"/>
    <property type="molecule type" value="Genomic_DNA"/>
</dbReference>
<dbReference type="InterPro" id="IPR036052">
    <property type="entry name" value="TrpB-like_PALP_sf"/>
</dbReference>
<dbReference type="SUPFAM" id="SSF53686">
    <property type="entry name" value="Tryptophan synthase beta subunit-like PLP-dependent enzymes"/>
    <property type="match status" value="1"/>
</dbReference>
<accession>A0A3M2L3D7</accession>
<dbReference type="GO" id="GO:1901605">
    <property type="term" value="P:alpha-amino acid metabolic process"/>
    <property type="evidence" value="ECO:0007669"/>
    <property type="project" value="UniProtKB-ARBA"/>
</dbReference>
<proteinExistence type="predicted"/>
<keyword evidence="3" id="KW-1185">Reference proteome</keyword>
<protein>
    <submittedName>
        <fullName evidence="2">Pyridoxal-phosphate dependent enzyme</fullName>
    </submittedName>
</protein>
<name>A0A3M2L3D7_9NOCA</name>
<evidence type="ECO:0000256" key="1">
    <source>
        <dbReference type="SAM" id="MobiDB-lite"/>
    </source>
</evidence>
<feature type="region of interest" description="Disordered" evidence="1">
    <location>
        <begin position="113"/>
        <end position="149"/>
    </location>
</feature>
<evidence type="ECO:0000313" key="2">
    <source>
        <dbReference type="EMBL" id="RMI31904.1"/>
    </source>
</evidence>
<comment type="caution">
    <text evidence="2">The sequence shown here is derived from an EMBL/GenBank/DDBJ whole genome shotgun (WGS) entry which is preliminary data.</text>
</comment>
<dbReference type="Gene3D" id="3.40.50.1100">
    <property type="match status" value="1"/>
</dbReference>
<organism evidence="2 3">
    <name type="scientific">Nocardia stercoris</name>
    <dbReference type="NCBI Taxonomy" id="2483361"/>
    <lineage>
        <taxon>Bacteria</taxon>
        <taxon>Bacillati</taxon>
        <taxon>Actinomycetota</taxon>
        <taxon>Actinomycetes</taxon>
        <taxon>Mycobacteriales</taxon>
        <taxon>Nocardiaceae</taxon>
        <taxon>Nocardia</taxon>
    </lineage>
</organism>
<feature type="compositionally biased region" description="Basic and acidic residues" evidence="1">
    <location>
        <begin position="135"/>
        <end position="149"/>
    </location>
</feature>
<sequence length="186" mass="20427">MVKRGLYWELSSPDSVSALGTAVMDLLERRPLVDASVLPAGGGTVASAARIVRHYGEVWGRNYKVIVACPESAPTVYESFKAGRPVVCVTESVAGAVNVGIVRPRVTRCAAGCDRRRSRPPGPAGGHARHRRQYRPPDSRRLPDRPGRRRLTTRDRVLPCLSWAKSLADREVWCRGSARFDKVVGL</sequence>
<gene>
    <name evidence="2" type="ORF">EBN03_17195</name>
</gene>